<evidence type="ECO:0000256" key="4">
    <source>
        <dbReference type="ARBA" id="ARBA00023273"/>
    </source>
</evidence>
<protein>
    <submittedName>
        <fullName evidence="7">Uncharacterized protein</fullName>
    </submittedName>
</protein>
<dbReference type="PANTHER" id="PTHR14952">
    <property type="entry name" value="ROPPORIN-1-LIKE PROTEIN"/>
    <property type="match status" value="1"/>
</dbReference>
<keyword evidence="4" id="KW-0966">Cell projection</keyword>
<dbReference type="Proteomes" id="UP000789390">
    <property type="component" value="Unassembled WGS sequence"/>
</dbReference>
<evidence type="ECO:0000313" key="8">
    <source>
        <dbReference type="Proteomes" id="UP000789390"/>
    </source>
</evidence>
<evidence type="ECO:0000256" key="1">
    <source>
        <dbReference type="ARBA" id="ARBA00004230"/>
    </source>
</evidence>
<reference evidence="7" key="1">
    <citation type="submission" date="2021-11" db="EMBL/GenBank/DDBJ databases">
        <authorList>
            <person name="Schell T."/>
        </authorList>
    </citation>
    <scope>NUCLEOTIDE SEQUENCE</scope>
    <source>
        <strain evidence="7">M5</strain>
    </source>
</reference>
<comment type="similarity">
    <text evidence="5">Belongs to the ropporin family.</text>
</comment>
<evidence type="ECO:0000256" key="2">
    <source>
        <dbReference type="ARBA" id="ARBA00022846"/>
    </source>
</evidence>
<dbReference type="GO" id="GO:0031514">
    <property type="term" value="C:motile cilium"/>
    <property type="evidence" value="ECO:0007669"/>
    <property type="project" value="UniProtKB-SubCell"/>
</dbReference>
<proteinExistence type="inferred from homology"/>
<keyword evidence="8" id="KW-1185">Reference proteome</keyword>
<dbReference type="EMBL" id="CAKKLH010000046">
    <property type="protein sequence ID" value="CAH0100808.1"/>
    <property type="molecule type" value="Genomic_DNA"/>
</dbReference>
<dbReference type="OrthoDB" id="10067602at2759"/>
<sequence>MPGLNGIAYQIGNWTNLKPELPGILKEFAKAAIRTDPNDIIQWQSNKKKTSVVVIPFRFPFRVQQRRWENGRLLFQKLFHFSGSTSFDVSLTALVRVGKWKGGWMQDGNSCMSRDYFRALSRGSAPLDKDRWEEVVSLDNHSGITVGLLRLLHKQLGCSGDVNLGDVSQLWTSLGLERHRLDDLLELVSIATTTPPSTKDEEGGQDLETEENVGACGDGKAETGGAKETRSYDPATIVDWNKLLALAAGQLGDSLGETMEKLCTILTTDDDGGSSLPVDTFIEMYTYLANIDGDIAQEEIEAVVEYAGRVAQLQDGYVNRFNLKSPLCPALH</sequence>
<evidence type="ECO:0000313" key="7">
    <source>
        <dbReference type="EMBL" id="CAH0100808.1"/>
    </source>
</evidence>
<evidence type="ECO:0000256" key="6">
    <source>
        <dbReference type="SAM" id="MobiDB-lite"/>
    </source>
</evidence>
<organism evidence="7 8">
    <name type="scientific">Daphnia galeata</name>
    <dbReference type="NCBI Taxonomy" id="27404"/>
    <lineage>
        <taxon>Eukaryota</taxon>
        <taxon>Metazoa</taxon>
        <taxon>Ecdysozoa</taxon>
        <taxon>Arthropoda</taxon>
        <taxon>Crustacea</taxon>
        <taxon>Branchiopoda</taxon>
        <taxon>Diplostraca</taxon>
        <taxon>Cladocera</taxon>
        <taxon>Anomopoda</taxon>
        <taxon>Daphniidae</taxon>
        <taxon>Daphnia</taxon>
    </lineage>
</organism>
<accession>A0A8J2RE44</accession>
<gene>
    <name evidence="7" type="ORF">DGAL_LOCUS3096</name>
</gene>
<comment type="subcellular location">
    <subcellularLocation>
        <location evidence="1">Cell projection</location>
        <location evidence="1">Cilium</location>
        <location evidence="1">Flagellum</location>
    </subcellularLocation>
</comment>
<comment type="caution">
    <text evidence="7">The sequence shown here is derived from an EMBL/GenBank/DDBJ whole genome shotgun (WGS) entry which is preliminary data.</text>
</comment>
<dbReference type="PANTHER" id="PTHR14952:SF9">
    <property type="entry name" value="EF-HAND DOMAIN-CONTAINING PROTEIN"/>
    <property type="match status" value="1"/>
</dbReference>
<feature type="region of interest" description="Disordered" evidence="6">
    <location>
        <begin position="192"/>
        <end position="228"/>
    </location>
</feature>
<dbReference type="AlphaFoldDB" id="A0A8J2RE44"/>
<evidence type="ECO:0000256" key="3">
    <source>
        <dbReference type="ARBA" id="ARBA00023069"/>
    </source>
</evidence>
<feature type="compositionally biased region" description="Basic and acidic residues" evidence="6">
    <location>
        <begin position="219"/>
        <end position="228"/>
    </location>
</feature>
<name>A0A8J2RE44_9CRUS</name>
<evidence type="ECO:0000256" key="5">
    <source>
        <dbReference type="ARBA" id="ARBA00035651"/>
    </source>
</evidence>
<keyword evidence="3" id="KW-0969">Cilium</keyword>
<keyword evidence="2" id="KW-0282">Flagellum</keyword>